<feature type="compositionally biased region" description="Low complexity" evidence="2">
    <location>
        <begin position="463"/>
        <end position="478"/>
    </location>
</feature>
<dbReference type="InterPro" id="IPR038440">
    <property type="entry name" value="FimV_C_sf"/>
</dbReference>
<evidence type="ECO:0000259" key="4">
    <source>
        <dbReference type="Pfam" id="PF25800"/>
    </source>
</evidence>
<protein>
    <submittedName>
        <fullName evidence="5">Pilus assembly protein FimV</fullName>
    </submittedName>
</protein>
<feature type="region of interest" description="Disordered" evidence="2">
    <location>
        <begin position="725"/>
        <end position="905"/>
    </location>
</feature>
<dbReference type="Gene3D" id="1.20.58.2200">
    <property type="match status" value="1"/>
</dbReference>
<organism evidence="5 6">
    <name type="scientific">Pseudomonas duriflava</name>
    <dbReference type="NCBI Taxonomy" id="459528"/>
    <lineage>
        <taxon>Bacteria</taxon>
        <taxon>Pseudomonadati</taxon>
        <taxon>Pseudomonadota</taxon>
        <taxon>Gammaproteobacteria</taxon>
        <taxon>Pseudomonadales</taxon>
        <taxon>Pseudomonadaceae</taxon>
        <taxon>Pseudomonas</taxon>
    </lineage>
</organism>
<accession>A0A562Q8K4</accession>
<feature type="transmembrane region" description="Helical" evidence="3">
    <location>
        <begin position="503"/>
        <end position="522"/>
    </location>
</feature>
<dbReference type="AlphaFoldDB" id="A0A562Q8K4"/>
<comment type="caution">
    <text evidence="5">The sequence shown here is derived from an EMBL/GenBank/DDBJ whole genome shotgun (WGS) entry which is preliminary data.</text>
</comment>
<dbReference type="NCBIfam" id="TIGR03505">
    <property type="entry name" value="FimV_core"/>
    <property type="match status" value="1"/>
</dbReference>
<feature type="region of interest" description="Disordered" evidence="2">
    <location>
        <begin position="448"/>
        <end position="478"/>
    </location>
</feature>
<dbReference type="EMBL" id="VLKY01000009">
    <property type="protein sequence ID" value="TWI53087.1"/>
    <property type="molecule type" value="Genomic_DNA"/>
</dbReference>
<dbReference type="InterPro" id="IPR011990">
    <property type="entry name" value="TPR-like_helical_dom_sf"/>
</dbReference>
<feature type="compositionally biased region" description="Basic and acidic residues" evidence="2">
    <location>
        <begin position="863"/>
        <end position="872"/>
    </location>
</feature>
<reference evidence="5 6" key="1">
    <citation type="journal article" date="2015" name="Stand. Genomic Sci.">
        <title>Genomic Encyclopedia of Bacterial and Archaeal Type Strains, Phase III: the genomes of soil and plant-associated and newly described type strains.</title>
        <authorList>
            <person name="Whitman W.B."/>
            <person name="Woyke T."/>
            <person name="Klenk H.P."/>
            <person name="Zhou Y."/>
            <person name="Lilburn T.G."/>
            <person name="Beck B.J."/>
            <person name="De Vos P."/>
            <person name="Vandamme P."/>
            <person name="Eisen J.A."/>
            <person name="Garrity G."/>
            <person name="Hugenholtz P."/>
            <person name="Kyrpides N.C."/>
        </authorList>
    </citation>
    <scope>NUCLEOTIDE SEQUENCE [LARGE SCALE GENOMIC DNA]</scope>
    <source>
        <strain evidence="5 6">CGMCC 1.6858</strain>
    </source>
</reference>
<dbReference type="Pfam" id="PF25800">
    <property type="entry name" value="FimV_N"/>
    <property type="match status" value="1"/>
</dbReference>
<dbReference type="Pfam" id="PF14559">
    <property type="entry name" value="TPR_19"/>
    <property type="match status" value="1"/>
</dbReference>
<evidence type="ECO:0000256" key="1">
    <source>
        <dbReference type="SAM" id="Coils"/>
    </source>
</evidence>
<feature type="compositionally biased region" description="Acidic residues" evidence="2">
    <location>
        <begin position="774"/>
        <end position="785"/>
    </location>
</feature>
<feature type="coiled-coil region" evidence="1">
    <location>
        <begin position="317"/>
        <end position="372"/>
    </location>
</feature>
<dbReference type="Proteomes" id="UP000316905">
    <property type="component" value="Unassembled WGS sequence"/>
</dbReference>
<proteinExistence type="predicted"/>
<dbReference type="Gene3D" id="1.25.40.10">
    <property type="entry name" value="Tetratricopeptide repeat domain"/>
    <property type="match status" value="1"/>
</dbReference>
<evidence type="ECO:0000313" key="6">
    <source>
        <dbReference type="Proteomes" id="UP000316905"/>
    </source>
</evidence>
<feature type="compositionally biased region" description="Acidic residues" evidence="2">
    <location>
        <begin position="697"/>
        <end position="706"/>
    </location>
</feature>
<dbReference type="OrthoDB" id="5298707at2"/>
<feature type="compositionally biased region" description="Polar residues" evidence="2">
    <location>
        <begin position="377"/>
        <end position="396"/>
    </location>
</feature>
<feature type="compositionally biased region" description="Polar residues" evidence="2">
    <location>
        <begin position="727"/>
        <end position="737"/>
    </location>
</feature>
<keyword evidence="3" id="KW-1133">Transmembrane helix</keyword>
<dbReference type="RefSeq" id="WP_145143134.1">
    <property type="nucleotide sequence ID" value="NZ_VLKY01000009.1"/>
</dbReference>
<evidence type="ECO:0000256" key="3">
    <source>
        <dbReference type="SAM" id="Phobius"/>
    </source>
</evidence>
<feature type="compositionally biased region" description="Low complexity" evidence="2">
    <location>
        <begin position="836"/>
        <end position="847"/>
    </location>
</feature>
<dbReference type="InterPro" id="IPR057840">
    <property type="entry name" value="FimV_N"/>
</dbReference>
<feature type="compositionally biased region" description="Acidic residues" evidence="2">
    <location>
        <begin position="826"/>
        <end position="835"/>
    </location>
</feature>
<keyword evidence="3" id="KW-0472">Membrane</keyword>
<feature type="region of interest" description="Disordered" evidence="2">
    <location>
        <begin position="681"/>
        <end position="706"/>
    </location>
</feature>
<dbReference type="NCBIfam" id="TIGR03504">
    <property type="entry name" value="FimV_Cterm"/>
    <property type="match status" value="1"/>
</dbReference>
<evidence type="ECO:0000313" key="5">
    <source>
        <dbReference type="EMBL" id="TWI53087.1"/>
    </source>
</evidence>
<sequence length="958" mass="103886">MVRVRKLVLAIAAASAFASGSTYGLGLGEIHLNSALNQPFNATVDLTDVRDLSAQELRPLLASPDDFNKAGIDRNYFLTDLKFTPEVRPDGRSVIRITSSKPVREPYLNFLMEVTWPSGRVLREYTVLLDPPLYTPQRAAAPVAPVTVPSPIPRASPRSTTAPAGSAGSPAIMDGEYMTSPKDTLWEVADRTRPNDSVSVHQMMLAIQDRNPNAFLSNNINLLKSGQVLRLPNEEQVRVRSQQQALEEVAAQNRAWRGGLRNEGGQTTTPPRQLDATNRAPTEQPSSVVDEHDNLRLLSGQAGQSVSGSDQGNTGTNQALADKLAITQESLDSTRRENEELKSRMGDLQSQLDKLQKLMQLKDAQLARLQANMANPPESQNAPGDTPATENAQVPTTPEPSAEQPVSVPQAPDENPPPSAEASEEAAPEPVPNETLVGNEAAETEITPAPLESSETPETPVSAPSAVQVTPQPVAPAAPVASPVASEEPEPAGFLNDILSNSLWLGLIGGSALLALLVLLMVNSRRNAMREAEREAALEEEQSVGAFRVDPDVHEHSLDGLDLGDLSDTSFDQAADDKTTSDALGQADIYMAYGRFNQAADVLQKASDEEPHRTDLRLKLMEVYAEMGDRDGFVRQENELREIGGSQSEVEQLKSRYPDMAAAAAATALGAAALAAAHEVSESEKSSLEQASQEKTSDDDFDLNFDDFDFDKDDDKSMAVKEPGFTLETSSIDSQPAASPEAPLENNDFDFSLDFNEPSKEEPVADASALNDEFSLDLDEPLLTDDSDKNVPDQALHQPEDEFNLDFGRDASAVQHDQDLSHDFDLSLDESETLPEEPSSLETSVEEAPLVQEDSFEAQLQRANEDLTRQGEADENVPQVQEESRQEPFGVVDTSEKGLDDDFDFLSGEDETATKLDLARAYIDMGDADGARDILDEVLSEGSDAQRNEAREMLAQLS</sequence>
<dbReference type="InterPro" id="IPR020012">
    <property type="entry name" value="LysM_FimV"/>
</dbReference>
<feature type="region of interest" description="Disordered" evidence="2">
    <location>
        <begin position="253"/>
        <end position="290"/>
    </location>
</feature>
<feature type="compositionally biased region" description="Polar residues" evidence="2">
    <location>
        <begin position="264"/>
        <end position="287"/>
    </location>
</feature>
<feature type="domain" description="FimV N-terminal" evidence="4">
    <location>
        <begin position="25"/>
        <end position="132"/>
    </location>
</feature>
<evidence type="ECO:0000256" key="2">
    <source>
        <dbReference type="SAM" id="MobiDB-lite"/>
    </source>
</evidence>
<feature type="region of interest" description="Disordered" evidence="2">
    <location>
        <begin position="150"/>
        <end position="175"/>
    </location>
</feature>
<feature type="compositionally biased region" description="Basic and acidic residues" evidence="2">
    <location>
        <begin position="816"/>
        <end position="825"/>
    </location>
</feature>
<dbReference type="InterPro" id="IPR020011">
    <property type="entry name" value="FimV_C"/>
</dbReference>
<keyword evidence="1" id="KW-0175">Coiled coil</keyword>
<name>A0A562Q8K4_9PSED</name>
<dbReference type="SUPFAM" id="SSF48452">
    <property type="entry name" value="TPR-like"/>
    <property type="match status" value="1"/>
</dbReference>
<keyword evidence="3" id="KW-0812">Transmembrane</keyword>
<keyword evidence="6" id="KW-1185">Reference proteome</keyword>
<feature type="region of interest" description="Disordered" evidence="2">
    <location>
        <begin position="374"/>
        <end position="435"/>
    </location>
</feature>
<gene>
    <name evidence="5" type="ORF">IQ22_02929</name>
</gene>